<dbReference type="Pfam" id="PF00082">
    <property type="entry name" value="Peptidase_S8"/>
    <property type="match status" value="1"/>
</dbReference>
<accession>A0A2L1U5N7</accession>
<protein>
    <submittedName>
        <fullName evidence="6">Intracellular serine protease</fullName>
    </submittedName>
</protein>
<comment type="similarity">
    <text evidence="4">Belongs to the peptidase S8 family.</text>
</comment>
<comment type="caution">
    <text evidence="4">Lacks conserved residue(s) required for the propagation of feature annotation.</text>
</comment>
<dbReference type="AlphaFoldDB" id="A0A2L1U5N7"/>
<feature type="domain" description="Peptidase S8/S53" evidence="5">
    <location>
        <begin position="8"/>
        <end position="111"/>
    </location>
</feature>
<evidence type="ECO:0000259" key="5">
    <source>
        <dbReference type="Pfam" id="PF00082"/>
    </source>
</evidence>
<dbReference type="PROSITE" id="PS00138">
    <property type="entry name" value="SUBTILASE_SER"/>
    <property type="match status" value="1"/>
</dbReference>
<name>A0A2L1U5N7_9BACL</name>
<organism evidence="6 7">
    <name type="scientific">Paenibacillus larvae subsp. larvae</name>
    <dbReference type="NCBI Taxonomy" id="147375"/>
    <lineage>
        <taxon>Bacteria</taxon>
        <taxon>Bacillati</taxon>
        <taxon>Bacillota</taxon>
        <taxon>Bacilli</taxon>
        <taxon>Bacillales</taxon>
        <taxon>Paenibacillaceae</taxon>
        <taxon>Paenibacillus</taxon>
    </lineage>
</organism>
<evidence type="ECO:0000256" key="4">
    <source>
        <dbReference type="PROSITE-ProRule" id="PRU01240"/>
    </source>
</evidence>
<keyword evidence="3" id="KW-0720">Serine protease</keyword>
<proteinExistence type="inferred from homology"/>
<dbReference type="Proteomes" id="UP000239833">
    <property type="component" value="Chromosome"/>
</dbReference>
<sequence>MMLRLTKSPSPYSNYGTKVGLYAPGGSYGAIGHEDEFDLSFLLLTTYPTYLEQSAVARMIGLAQGYDLDIGTSLAAPAVAATYALVIQKLNEQRLIKTPREIAGIVMETTVPLRANDSVGRSVRMVNAYKALQYIENKLISQNDGKF</sequence>
<dbReference type="GeneID" id="64220431"/>
<dbReference type="InterPro" id="IPR036852">
    <property type="entry name" value="Peptidase_S8/S53_dom_sf"/>
</dbReference>
<evidence type="ECO:0000256" key="1">
    <source>
        <dbReference type="ARBA" id="ARBA00022670"/>
    </source>
</evidence>
<keyword evidence="2" id="KW-0378">Hydrolase</keyword>
<dbReference type="InterPro" id="IPR023828">
    <property type="entry name" value="Peptidase_S8_Ser-AS"/>
</dbReference>
<keyword evidence="1 6" id="KW-0645">Protease</keyword>
<dbReference type="RefSeq" id="WP_077996067.1">
    <property type="nucleotide sequence ID" value="NZ_CP019655.1"/>
</dbReference>
<evidence type="ECO:0000313" key="6">
    <source>
        <dbReference type="EMBL" id="AVF28178.1"/>
    </source>
</evidence>
<dbReference type="EMBL" id="CP019655">
    <property type="protein sequence ID" value="AVF28178.1"/>
    <property type="molecule type" value="Genomic_DNA"/>
</dbReference>
<evidence type="ECO:0000256" key="2">
    <source>
        <dbReference type="ARBA" id="ARBA00022801"/>
    </source>
</evidence>
<evidence type="ECO:0000256" key="3">
    <source>
        <dbReference type="ARBA" id="ARBA00022825"/>
    </source>
</evidence>
<dbReference type="Gene3D" id="3.40.50.200">
    <property type="entry name" value="Peptidase S8/S53 domain"/>
    <property type="match status" value="1"/>
</dbReference>
<evidence type="ECO:0000313" key="7">
    <source>
        <dbReference type="Proteomes" id="UP000239833"/>
    </source>
</evidence>
<reference evidence="7" key="1">
    <citation type="submission" date="2017-02" db="EMBL/GenBank/DDBJ databases">
        <title>Delineation of Paenibacillus larvae strains originating from foulbrood outbreaks.</title>
        <authorList>
            <person name="Beims H."/>
            <person name="Bunk B."/>
            <person name="Sproeer C."/>
            <person name="Mohr K.I."/>
            <person name="Pradella S."/>
            <person name="Guenther G."/>
            <person name="Rohde M."/>
            <person name="von der Ohe W."/>
            <person name="Steinert M."/>
        </authorList>
    </citation>
    <scope>NUCLEOTIDE SEQUENCE [LARGE SCALE GENOMIC DNA]</scope>
    <source>
        <strain evidence="7">Eric_III</strain>
    </source>
</reference>
<dbReference type="GO" id="GO:0006508">
    <property type="term" value="P:proteolysis"/>
    <property type="evidence" value="ECO:0007669"/>
    <property type="project" value="UniProtKB-KW"/>
</dbReference>
<dbReference type="SUPFAM" id="SSF52743">
    <property type="entry name" value="Subtilisin-like"/>
    <property type="match status" value="1"/>
</dbReference>
<gene>
    <name evidence="6" type="ORF">ERICIII_04105</name>
</gene>
<dbReference type="PROSITE" id="PS51892">
    <property type="entry name" value="SUBTILASE"/>
    <property type="match status" value="1"/>
</dbReference>
<dbReference type="GO" id="GO:0004252">
    <property type="term" value="F:serine-type endopeptidase activity"/>
    <property type="evidence" value="ECO:0007669"/>
    <property type="project" value="InterPro"/>
</dbReference>
<dbReference type="InterPro" id="IPR000209">
    <property type="entry name" value="Peptidase_S8/S53_dom"/>
</dbReference>